<evidence type="ECO:0000313" key="2">
    <source>
        <dbReference type="Proteomes" id="UP001604277"/>
    </source>
</evidence>
<proteinExistence type="predicted"/>
<name>A0ABD1W6A2_9LAMI</name>
<dbReference type="AlphaFoldDB" id="A0ABD1W6A2"/>
<accession>A0ABD1W6A2</accession>
<gene>
    <name evidence="1" type="ORF">Fot_14420</name>
</gene>
<dbReference type="EMBL" id="JBFOLJ010000004">
    <property type="protein sequence ID" value="KAL2545187.1"/>
    <property type="molecule type" value="Genomic_DNA"/>
</dbReference>
<sequence length="113" mass="12816">MALFVVLIFKKHSSMLCPDLKAHTEISKSQNQNPWPITIEEISLDHQTAGRTINGQLGSAAASVSTNRERLAALEECRDLGQGFQLAERDMAIRSFGKYLWRAKNRGCWKCWH</sequence>
<evidence type="ECO:0000313" key="1">
    <source>
        <dbReference type="EMBL" id="KAL2545187.1"/>
    </source>
</evidence>
<dbReference type="Gene3D" id="3.40.50.300">
    <property type="entry name" value="P-loop containing nucleotide triphosphate hydrolases"/>
    <property type="match status" value="1"/>
</dbReference>
<organism evidence="1 2">
    <name type="scientific">Forsythia ovata</name>
    <dbReference type="NCBI Taxonomy" id="205694"/>
    <lineage>
        <taxon>Eukaryota</taxon>
        <taxon>Viridiplantae</taxon>
        <taxon>Streptophyta</taxon>
        <taxon>Embryophyta</taxon>
        <taxon>Tracheophyta</taxon>
        <taxon>Spermatophyta</taxon>
        <taxon>Magnoliopsida</taxon>
        <taxon>eudicotyledons</taxon>
        <taxon>Gunneridae</taxon>
        <taxon>Pentapetalae</taxon>
        <taxon>asterids</taxon>
        <taxon>lamiids</taxon>
        <taxon>Lamiales</taxon>
        <taxon>Oleaceae</taxon>
        <taxon>Forsythieae</taxon>
        <taxon>Forsythia</taxon>
    </lineage>
</organism>
<reference evidence="2" key="1">
    <citation type="submission" date="2024-07" db="EMBL/GenBank/DDBJ databases">
        <title>Two chromosome-level genome assemblies of Korean endemic species Abeliophyllum distichum and Forsythia ovata (Oleaceae).</title>
        <authorList>
            <person name="Jang H."/>
        </authorList>
    </citation>
    <scope>NUCLEOTIDE SEQUENCE [LARGE SCALE GENOMIC DNA]</scope>
</reference>
<keyword evidence="2" id="KW-1185">Reference proteome</keyword>
<dbReference type="InterPro" id="IPR027417">
    <property type="entry name" value="P-loop_NTPase"/>
</dbReference>
<dbReference type="Proteomes" id="UP001604277">
    <property type="component" value="Unassembled WGS sequence"/>
</dbReference>
<protein>
    <submittedName>
        <fullName evidence="1">Uncharacterized protein</fullName>
    </submittedName>
</protein>
<comment type="caution">
    <text evidence="1">The sequence shown here is derived from an EMBL/GenBank/DDBJ whole genome shotgun (WGS) entry which is preliminary data.</text>
</comment>